<proteinExistence type="inferred from homology"/>
<dbReference type="PANTHER" id="PTHR21292">
    <property type="entry name" value="EXOCYST COMPLEX COMPONENT SEC6-RELATED"/>
    <property type="match status" value="1"/>
</dbReference>
<dbReference type="GO" id="GO:0000145">
    <property type="term" value="C:exocyst"/>
    <property type="evidence" value="ECO:0007669"/>
    <property type="project" value="InterPro"/>
</dbReference>
<dbReference type="OrthoDB" id="190098at2759"/>
<dbReference type="InterPro" id="IPR042532">
    <property type="entry name" value="EXOC3/Sec6_C"/>
</dbReference>
<dbReference type="Gene3D" id="1.10.357.70">
    <property type="entry name" value="Exocyst complex component Sec6, C-terminal domain"/>
    <property type="match status" value="1"/>
</dbReference>
<sequence>MSVQTGSAAQAIGEYLKSPDDLVKVSAFRKKLEKEKASIDSRLKAGVKEQLDATRNGLQKLLGTRANLQAIKDEMYTVDTQSKNPQNVISTFDQISRVSMVHRNFEQVEEMVNSLKEMDTKLDMLEEMLAMDSRNVIGPAPNLLAIHFHLNQLEAFRNQTTHQAKKASGESRAILARRFERLYEYVKEFEEYFSALCHNVIPLCKEGYPSVVVKMIKIAEIEGKEDEKAIAIRLVKKAAKMDAASKFRSMQANARIIKHYRLKMTKSIAESVRESFDEALARFEDPNEFLDNLQWMYNDIVLVESEVVPCFPSDWSIFSLYIREYHKSLNETFKKIITSNPGAGFLLQLHEWIKEYKKNMKKLDIPPEWLEPPLLEGKEQELLEDYVQVIIQKIDEWSKNLMTSEIEQFSARTEQPEVDPDSLYGSQAPFIFFNMLNQQVDLATESGQGGILARVVTESNRVMRSMQEQWMQVVASEYKKQVDKPDEVAGGLGEYCIMLANDQIKCADYTETLSAKLEPLVSEKYKVVISERLNDGIDGYLDVAKKCTQTLIEIVFNDLKPATKQLFQSAWHDASGSGLALQIIETMRDYMSDWQAFLNPSILDLLIEDLLDAFLVAYLDALAIATKLRMGIAADRIREDVSEAFQFFSTLKPAKELEAYFEVIELVLALLEASKDLVFLSFKEFAKVHGPNLSFVEGLMKARDDLDRSAVSEVMDSIKRRVKEEGITDPPEPTIMKKITIQNTFTRLLRQGIS</sequence>
<accession>A0A0H2R3E7</accession>
<dbReference type="Gene3D" id="1.10.357.50">
    <property type="match status" value="1"/>
</dbReference>
<evidence type="ECO:0000256" key="1">
    <source>
        <dbReference type="ARBA" id="ARBA00009447"/>
    </source>
</evidence>
<evidence type="ECO:0000256" key="2">
    <source>
        <dbReference type="ARBA" id="ARBA00022448"/>
    </source>
</evidence>
<dbReference type="Proteomes" id="UP000053477">
    <property type="component" value="Unassembled WGS sequence"/>
</dbReference>
<dbReference type="AlphaFoldDB" id="A0A0H2R3E7"/>
<evidence type="ECO:0000313" key="4">
    <source>
        <dbReference type="EMBL" id="KLO05867.1"/>
    </source>
</evidence>
<keyword evidence="5" id="KW-1185">Reference proteome</keyword>
<dbReference type="InParanoid" id="A0A0H2R3E7"/>
<evidence type="ECO:0000256" key="3">
    <source>
        <dbReference type="ARBA" id="ARBA00022483"/>
    </source>
</evidence>
<dbReference type="GO" id="GO:0000149">
    <property type="term" value="F:SNARE binding"/>
    <property type="evidence" value="ECO:0007669"/>
    <property type="project" value="TreeGrafter"/>
</dbReference>
<name>A0A0H2R3E7_9AGAM</name>
<dbReference type="FunCoup" id="A0A0H2R3E7">
    <property type="interactions" value="113"/>
</dbReference>
<reference evidence="4 5" key="1">
    <citation type="submission" date="2015-04" db="EMBL/GenBank/DDBJ databases">
        <title>Complete genome sequence of Schizopora paradoxa KUC8140, a cosmopolitan wood degrader in East Asia.</title>
        <authorList>
            <consortium name="DOE Joint Genome Institute"/>
            <person name="Min B."/>
            <person name="Park H."/>
            <person name="Jang Y."/>
            <person name="Kim J.-J."/>
            <person name="Kim K.H."/>
            <person name="Pangilinan J."/>
            <person name="Lipzen A."/>
            <person name="Riley R."/>
            <person name="Grigoriev I.V."/>
            <person name="Spatafora J.W."/>
            <person name="Choi I.-G."/>
        </authorList>
    </citation>
    <scope>NUCLEOTIDE SEQUENCE [LARGE SCALE GENOMIC DNA]</scope>
    <source>
        <strain evidence="4 5">KUC8140</strain>
    </source>
</reference>
<gene>
    <name evidence="4" type="ORF">SCHPADRAFT_861960</name>
</gene>
<dbReference type="EMBL" id="KQ086259">
    <property type="protein sequence ID" value="KLO05867.1"/>
    <property type="molecule type" value="Genomic_DNA"/>
</dbReference>
<keyword evidence="3" id="KW-0268">Exocytosis</keyword>
<dbReference type="FunFam" id="1.10.357.50:FF:000006">
    <property type="entry name" value="Exocyst complex component sec6"/>
    <property type="match status" value="1"/>
</dbReference>
<comment type="similarity">
    <text evidence="1">Belongs to the SEC6 family.</text>
</comment>
<dbReference type="GO" id="GO:0051601">
    <property type="term" value="P:exocyst localization"/>
    <property type="evidence" value="ECO:0007669"/>
    <property type="project" value="TreeGrafter"/>
</dbReference>
<organism evidence="4 5">
    <name type="scientific">Schizopora paradoxa</name>
    <dbReference type="NCBI Taxonomy" id="27342"/>
    <lineage>
        <taxon>Eukaryota</taxon>
        <taxon>Fungi</taxon>
        <taxon>Dikarya</taxon>
        <taxon>Basidiomycota</taxon>
        <taxon>Agaricomycotina</taxon>
        <taxon>Agaricomycetes</taxon>
        <taxon>Hymenochaetales</taxon>
        <taxon>Schizoporaceae</taxon>
        <taxon>Schizopora</taxon>
    </lineage>
</organism>
<dbReference type="GO" id="GO:0006887">
    <property type="term" value="P:exocytosis"/>
    <property type="evidence" value="ECO:0007669"/>
    <property type="project" value="UniProtKB-KW"/>
</dbReference>
<dbReference type="InterPro" id="IPR010326">
    <property type="entry name" value="EXOC3/Sec6"/>
</dbReference>
<keyword evidence="2" id="KW-0813">Transport</keyword>
<dbReference type="Pfam" id="PF06046">
    <property type="entry name" value="Sec6"/>
    <property type="match status" value="1"/>
</dbReference>
<protein>
    <submittedName>
        <fullName evidence="4">Exocyst complex component Sec6</fullName>
    </submittedName>
</protein>
<dbReference type="STRING" id="27342.A0A0H2R3E7"/>
<dbReference type="PANTHER" id="PTHR21292:SF1">
    <property type="entry name" value="EXOCYST COMPLEX COMPONENT 3"/>
    <property type="match status" value="1"/>
</dbReference>
<evidence type="ECO:0000313" key="5">
    <source>
        <dbReference type="Proteomes" id="UP000053477"/>
    </source>
</evidence>